<keyword evidence="2" id="KW-0812">Transmembrane</keyword>
<feature type="compositionally biased region" description="Basic and acidic residues" evidence="1">
    <location>
        <begin position="380"/>
        <end position="390"/>
    </location>
</feature>
<name>A0A6A6YBL8_9PEZI</name>
<feature type="compositionally biased region" description="Polar residues" evidence="1">
    <location>
        <begin position="339"/>
        <end position="354"/>
    </location>
</feature>
<keyword evidence="2" id="KW-0472">Membrane</keyword>
<sequence length="390" mass="43892">MSKTSTESTYEPPVRTPTIPNEAPPSTSSSVQSTAVIALACYPYTLPTICIIAVAASAIFAWFVLWAPHLRGRHVSRRMGFAVPLGLHVLFCAGLAGDYYIWGQSGREERWWQFEGGHSWWAWFWIVVGTAADTVWTFANISWPCLCTAWSWLRKRTEMKEKLDGQPTNSGSKEDDNRPPSPPSITMAAGFIALGYNDSPLPTICTLVLAVGAFFSWVVLIAPHVAPAPRFRKRVMSADMRFTLPMGLLLVFCVVLGWDCYFATHSEEGREEEEQHLWAWSWEGPRWWAWFWVVADLVANTVWCVEIWTWSWFGKGKGEETKEETKDILSTPESYGEKASNTYEPPVRQPTNTWKDAYGEDRPISQRLGQSNGGGGWEETMGRDGCRGSG</sequence>
<evidence type="ECO:0000256" key="1">
    <source>
        <dbReference type="SAM" id="MobiDB-lite"/>
    </source>
</evidence>
<keyword evidence="4" id="KW-1185">Reference proteome</keyword>
<dbReference type="RefSeq" id="XP_033573190.1">
    <property type="nucleotide sequence ID" value="XM_033720646.1"/>
</dbReference>
<evidence type="ECO:0000256" key="2">
    <source>
        <dbReference type="SAM" id="Phobius"/>
    </source>
</evidence>
<reference evidence="3 5" key="1">
    <citation type="journal article" date="2020" name="Stud. Mycol.">
        <title>101 Dothideomycetes genomes: a test case for predicting lifestyles and emergence of pathogens.</title>
        <authorList>
            <person name="Haridas S."/>
            <person name="Albert R."/>
            <person name="Binder M."/>
            <person name="Bloem J."/>
            <person name="Labutti K."/>
            <person name="Salamov A."/>
            <person name="Andreopoulos B."/>
            <person name="Baker S."/>
            <person name="Barry K."/>
            <person name="Bills G."/>
            <person name="Bluhm B."/>
            <person name="Cannon C."/>
            <person name="Castanera R."/>
            <person name="Culley D."/>
            <person name="Daum C."/>
            <person name="Ezra D."/>
            <person name="Gonzalez J."/>
            <person name="Henrissat B."/>
            <person name="Kuo A."/>
            <person name="Liang C."/>
            <person name="Lipzen A."/>
            <person name="Lutzoni F."/>
            <person name="Magnuson J."/>
            <person name="Mondo S."/>
            <person name="Nolan M."/>
            <person name="Ohm R."/>
            <person name="Pangilinan J."/>
            <person name="Park H.-J."/>
            <person name="Ramirez L."/>
            <person name="Alfaro M."/>
            <person name="Sun H."/>
            <person name="Tritt A."/>
            <person name="Yoshinaga Y."/>
            <person name="Zwiers L.-H."/>
            <person name="Turgeon B."/>
            <person name="Goodwin S."/>
            <person name="Spatafora J."/>
            <person name="Crous P."/>
            <person name="Grigoriev I."/>
        </authorList>
    </citation>
    <scope>NUCLEOTIDE SEQUENCE</scope>
    <source>
        <strain evidence="3 5">CBS 304.34</strain>
    </source>
</reference>
<keyword evidence="2" id="KW-1133">Transmembrane helix</keyword>
<dbReference type="Proteomes" id="UP000504636">
    <property type="component" value="Unplaced"/>
</dbReference>
<dbReference type="GeneID" id="54461539"/>
<feature type="transmembrane region" description="Helical" evidence="2">
    <location>
        <begin position="201"/>
        <end position="222"/>
    </location>
</feature>
<feature type="transmembrane region" description="Helical" evidence="2">
    <location>
        <begin position="242"/>
        <end position="264"/>
    </location>
</feature>
<feature type="transmembrane region" description="Helical" evidence="2">
    <location>
        <begin position="79"/>
        <end position="102"/>
    </location>
</feature>
<gene>
    <name evidence="3 5" type="ORF">BDZ99DRAFT_465878</name>
</gene>
<feature type="region of interest" description="Disordered" evidence="1">
    <location>
        <begin position="1"/>
        <end position="29"/>
    </location>
</feature>
<evidence type="ECO:0000313" key="5">
    <source>
        <dbReference type="RefSeq" id="XP_033573190.1"/>
    </source>
</evidence>
<feature type="transmembrane region" description="Helical" evidence="2">
    <location>
        <begin position="122"/>
        <end position="153"/>
    </location>
</feature>
<organism evidence="3">
    <name type="scientific">Mytilinidion resinicola</name>
    <dbReference type="NCBI Taxonomy" id="574789"/>
    <lineage>
        <taxon>Eukaryota</taxon>
        <taxon>Fungi</taxon>
        <taxon>Dikarya</taxon>
        <taxon>Ascomycota</taxon>
        <taxon>Pezizomycotina</taxon>
        <taxon>Dothideomycetes</taxon>
        <taxon>Pleosporomycetidae</taxon>
        <taxon>Mytilinidiales</taxon>
        <taxon>Mytilinidiaceae</taxon>
        <taxon>Mytilinidion</taxon>
    </lineage>
</organism>
<dbReference type="EMBL" id="MU003707">
    <property type="protein sequence ID" value="KAF2806226.1"/>
    <property type="molecule type" value="Genomic_DNA"/>
</dbReference>
<evidence type="ECO:0000313" key="4">
    <source>
        <dbReference type="Proteomes" id="UP000504636"/>
    </source>
</evidence>
<feature type="region of interest" description="Disordered" evidence="1">
    <location>
        <begin position="321"/>
        <end position="390"/>
    </location>
</feature>
<dbReference type="OrthoDB" id="10434805at2759"/>
<accession>A0A6A6YBL8</accession>
<proteinExistence type="predicted"/>
<evidence type="ECO:0000313" key="3">
    <source>
        <dbReference type="EMBL" id="KAF2806226.1"/>
    </source>
</evidence>
<reference evidence="5" key="2">
    <citation type="submission" date="2020-04" db="EMBL/GenBank/DDBJ databases">
        <authorList>
            <consortium name="NCBI Genome Project"/>
        </authorList>
    </citation>
    <scope>NUCLEOTIDE SEQUENCE</scope>
    <source>
        <strain evidence="5">CBS 304.34</strain>
    </source>
</reference>
<protein>
    <submittedName>
        <fullName evidence="3 5">Uncharacterized protein</fullName>
    </submittedName>
</protein>
<feature type="transmembrane region" description="Helical" evidence="2">
    <location>
        <begin position="44"/>
        <end position="67"/>
    </location>
</feature>
<reference evidence="5" key="3">
    <citation type="submission" date="2025-04" db="UniProtKB">
        <authorList>
            <consortium name="RefSeq"/>
        </authorList>
    </citation>
    <scope>IDENTIFICATION</scope>
    <source>
        <strain evidence="5">CBS 304.34</strain>
    </source>
</reference>
<dbReference type="AlphaFoldDB" id="A0A6A6YBL8"/>